<dbReference type="PROSITE" id="PS51819">
    <property type="entry name" value="VOC"/>
    <property type="match status" value="1"/>
</dbReference>
<evidence type="ECO:0000259" key="2">
    <source>
        <dbReference type="PROSITE" id="PS51819"/>
    </source>
</evidence>
<evidence type="ECO:0000313" key="4">
    <source>
        <dbReference type="EMBL" id="CAK5277017.1"/>
    </source>
</evidence>
<dbReference type="SUPFAM" id="SSF54593">
    <property type="entry name" value="Glyoxalase/Bleomycin resistance protein/Dihydroxybiphenyl dioxygenase"/>
    <property type="match status" value="1"/>
</dbReference>
<keyword evidence="6" id="KW-1185">Reference proteome</keyword>
<dbReference type="EMBL" id="CAVNYO010000418">
    <property type="protein sequence ID" value="CAK5277027.1"/>
    <property type="molecule type" value="Genomic_DNA"/>
</dbReference>
<dbReference type="PANTHER" id="PTHR43048">
    <property type="entry name" value="METHYLMALONYL-COA EPIMERASE"/>
    <property type="match status" value="1"/>
</dbReference>
<feature type="domain" description="VOC" evidence="2">
    <location>
        <begin position="6"/>
        <end position="142"/>
    </location>
</feature>
<evidence type="ECO:0000313" key="5">
    <source>
        <dbReference type="EMBL" id="CAK5277027.1"/>
    </source>
</evidence>
<gene>
    <name evidence="4" type="ORF">MYCIT1_LOCUS25769</name>
    <name evidence="5" type="ORF">MYCIT1_LOCUS25792</name>
    <name evidence="3" type="ORF">MYCIT1_LOCUS7897</name>
</gene>
<dbReference type="Pfam" id="PF00903">
    <property type="entry name" value="Glyoxalase"/>
    <property type="match status" value="1"/>
</dbReference>
<dbReference type="GO" id="GO:0004493">
    <property type="term" value="F:methylmalonyl-CoA epimerase activity"/>
    <property type="evidence" value="ECO:0007669"/>
    <property type="project" value="TreeGrafter"/>
</dbReference>
<keyword evidence="1" id="KW-0479">Metal-binding</keyword>
<comment type="caution">
    <text evidence="4">The sequence shown here is derived from an EMBL/GenBank/DDBJ whole genome shotgun (WGS) entry which is preliminary data.</text>
</comment>
<dbReference type="AlphaFoldDB" id="A0AAD2K3K3"/>
<dbReference type="EMBL" id="CAVNYO010000417">
    <property type="protein sequence ID" value="CAK5277017.1"/>
    <property type="molecule type" value="Genomic_DNA"/>
</dbReference>
<organism evidence="4 6">
    <name type="scientific">Mycena citricolor</name>
    <dbReference type="NCBI Taxonomy" id="2018698"/>
    <lineage>
        <taxon>Eukaryota</taxon>
        <taxon>Fungi</taxon>
        <taxon>Dikarya</taxon>
        <taxon>Basidiomycota</taxon>
        <taxon>Agaricomycotina</taxon>
        <taxon>Agaricomycetes</taxon>
        <taxon>Agaricomycetidae</taxon>
        <taxon>Agaricales</taxon>
        <taxon>Marasmiineae</taxon>
        <taxon>Mycenaceae</taxon>
        <taxon>Mycena</taxon>
    </lineage>
</organism>
<dbReference type="Gene3D" id="3.10.180.10">
    <property type="entry name" value="2,3-Dihydroxybiphenyl 1,2-Dioxygenase, domain 1"/>
    <property type="match status" value="1"/>
</dbReference>
<accession>A0AAD2K3K3</accession>
<evidence type="ECO:0000313" key="6">
    <source>
        <dbReference type="Proteomes" id="UP001295794"/>
    </source>
</evidence>
<proteinExistence type="predicted"/>
<dbReference type="GO" id="GO:0046872">
    <property type="term" value="F:metal ion binding"/>
    <property type="evidence" value="ECO:0007669"/>
    <property type="project" value="UniProtKB-KW"/>
</dbReference>
<dbReference type="InterPro" id="IPR029068">
    <property type="entry name" value="Glyas_Bleomycin-R_OHBP_Dase"/>
</dbReference>
<dbReference type="Proteomes" id="UP001295794">
    <property type="component" value="Unassembled WGS sequence"/>
</dbReference>
<sequence length="147" mass="16026">MPSITSCDHTGITVTDLERSLAFWQDVMGCTLAHRFDAEGEMAAKITGVAGAALRIAMLDAPGGYRIELLQYTSPADRMHLRPRPCDVGSVHIAFTVDDIHGMKQKLVDAGCVVRGEPFGPPGMELVYMHDPDGTTIELMAQPKRMQ</sequence>
<name>A0AAD2K3K3_9AGAR</name>
<dbReference type="InterPro" id="IPR051785">
    <property type="entry name" value="MMCE/EMCE_epimerase"/>
</dbReference>
<protein>
    <recommendedName>
        <fullName evidence="2">VOC domain-containing protein</fullName>
    </recommendedName>
</protein>
<evidence type="ECO:0000256" key="1">
    <source>
        <dbReference type="ARBA" id="ARBA00022723"/>
    </source>
</evidence>
<dbReference type="InterPro" id="IPR004360">
    <property type="entry name" value="Glyas_Fos-R_dOase_dom"/>
</dbReference>
<dbReference type="GO" id="GO:0046491">
    <property type="term" value="P:L-methylmalonyl-CoA metabolic process"/>
    <property type="evidence" value="ECO:0007669"/>
    <property type="project" value="TreeGrafter"/>
</dbReference>
<dbReference type="PANTHER" id="PTHR43048:SF3">
    <property type="entry name" value="METHYLMALONYL-COA EPIMERASE, MITOCHONDRIAL"/>
    <property type="match status" value="1"/>
</dbReference>
<reference evidence="4" key="1">
    <citation type="submission" date="2023-11" db="EMBL/GenBank/DDBJ databases">
        <authorList>
            <person name="De Vega J J."/>
            <person name="De Vega J J."/>
        </authorList>
    </citation>
    <scope>NUCLEOTIDE SEQUENCE</scope>
</reference>
<dbReference type="EMBL" id="CAVNYO010000108">
    <property type="protein sequence ID" value="CAK5266249.1"/>
    <property type="molecule type" value="Genomic_DNA"/>
</dbReference>
<evidence type="ECO:0000313" key="3">
    <source>
        <dbReference type="EMBL" id="CAK5266249.1"/>
    </source>
</evidence>
<dbReference type="InterPro" id="IPR037523">
    <property type="entry name" value="VOC_core"/>
</dbReference>